<feature type="region of interest" description="Disordered" evidence="1">
    <location>
        <begin position="237"/>
        <end position="277"/>
    </location>
</feature>
<accession>A0AA35Q5Z4</accession>
<evidence type="ECO:0000313" key="4">
    <source>
        <dbReference type="Proteomes" id="UP001160390"/>
    </source>
</evidence>
<gene>
    <name evidence="3" type="ORF">CCHLO57077_00007213</name>
</gene>
<evidence type="ECO:0000259" key="2">
    <source>
        <dbReference type="Pfam" id="PF06985"/>
    </source>
</evidence>
<keyword evidence="4" id="KW-1185">Reference proteome</keyword>
<sequence>MPSPGSRFTYEALALGEFRLLSIRPGHAPCEYNYSLRHENISNPPSYKALSYAWGDPTANHGIKVNGGTFAINSNLKTALKYLDFEDEEAIWIDAICINQNDDQERSRQIAAMSHIYRGASEVIAWIGESSRESRRAFEIIRAWIESVAKLPELQGPVDDRNICDLNRRKDLIVSVFPSLKGDLVHQILEIIEEEMSMSLDCLGSPYILSVEIDIHSLSQAAEIRILDLIRADANSRDDAEMSEDEAETSEDEAETSEDEAETSEDEEAPHKVKLSNPSGPLAKLLASIDGDFHALRNTFSERSWWERLWVIQEAAVARELSLQCGQEKIPWWGLGHTLLLILRNFELPIARTLTSIFHRMWEISFLRIPVEDGIQDGAGHYGLDFALESFEQFKSTDPRDKIFGLLNIVSLTSRTIQPDYGKKTSQLGSELLFDKRLRADIKTQ</sequence>
<dbReference type="PANTHER" id="PTHR24148">
    <property type="entry name" value="ANKYRIN REPEAT DOMAIN-CONTAINING PROTEIN 39 HOMOLOG-RELATED"/>
    <property type="match status" value="1"/>
</dbReference>
<dbReference type="AlphaFoldDB" id="A0AA35Q5Z4"/>
<feature type="compositionally biased region" description="Acidic residues" evidence="1">
    <location>
        <begin position="241"/>
        <end position="268"/>
    </location>
</feature>
<dbReference type="InterPro" id="IPR010730">
    <property type="entry name" value="HET"/>
</dbReference>
<dbReference type="EMBL" id="CABFNP030001239">
    <property type="protein sequence ID" value="CAI6092745.1"/>
    <property type="molecule type" value="Genomic_DNA"/>
</dbReference>
<reference evidence="3" key="1">
    <citation type="submission" date="2023-01" db="EMBL/GenBank/DDBJ databases">
        <authorList>
            <person name="Piombo E."/>
        </authorList>
    </citation>
    <scope>NUCLEOTIDE SEQUENCE</scope>
</reference>
<feature type="domain" description="Heterokaryon incompatibility" evidence="2">
    <location>
        <begin position="47"/>
        <end position="143"/>
    </location>
</feature>
<proteinExistence type="predicted"/>
<dbReference type="InterPro" id="IPR052895">
    <property type="entry name" value="HetReg/Transcr_Mod"/>
</dbReference>
<name>A0AA35Q5Z4_9HYPO</name>
<protein>
    <recommendedName>
        <fullName evidence="2">Heterokaryon incompatibility domain-containing protein</fullName>
    </recommendedName>
</protein>
<dbReference type="Proteomes" id="UP001160390">
    <property type="component" value="Unassembled WGS sequence"/>
</dbReference>
<dbReference type="PANTHER" id="PTHR24148:SF73">
    <property type="entry name" value="HET DOMAIN PROTEIN (AFU_ORTHOLOGUE AFUA_8G01020)"/>
    <property type="match status" value="1"/>
</dbReference>
<comment type="caution">
    <text evidence="3">The sequence shown here is derived from an EMBL/GenBank/DDBJ whole genome shotgun (WGS) entry which is preliminary data.</text>
</comment>
<evidence type="ECO:0000313" key="3">
    <source>
        <dbReference type="EMBL" id="CAI6092745.1"/>
    </source>
</evidence>
<dbReference type="Pfam" id="PF06985">
    <property type="entry name" value="HET"/>
    <property type="match status" value="1"/>
</dbReference>
<organism evidence="3 4">
    <name type="scientific">Clonostachys chloroleuca</name>
    <dbReference type="NCBI Taxonomy" id="1926264"/>
    <lineage>
        <taxon>Eukaryota</taxon>
        <taxon>Fungi</taxon>
        <taxon>Dikarya</taxon>
        <taxon>Ascomycota</taxon>
        <taxon>Pezizomycotina</taxon>
        <taxon>Sordariomycetes</taxon>
        <taxon>Hypocreomycetidae</taxon>
        <taxon>Hypocreales</taxon>
        <taxon>Bionectriaceae</taxon>
        <taxon>Clonostachys</taxon>
    </lineage>
</organism>
<evidence type="ECO:0000256" key="1">
    <source>
        <dbReference type="SAM" id="MobiDB-lite"/>
    </source>
</evidence>